<feature type="signal peptide" evidence="1">
    <location>
        <begin position="1"/>
        <end position="22"/>
    </location>
</feature>
<name>A0A550BTW7_9AGAR</name>
<comment type="caution">
    <text evidence="5">The sequence shown here is derived from an EMBL/GenBank/DDBJ whole genome shotgun (WGS) entry which is preliminary data.</text>
</comment>
<dbReference type="PANTHER" id="PTHR31084:SF3">
    <property type="entry name" value="ALPHA-FUCOSIDASE A"/>
    <property type="match status" value="1"/>
</dbReference>
<gene>
    <name evidence="5" type="ORF">BD626DRAFT_414822</name>
</gene>
<dbReference type="GO" id="GO:0005975">
    <property type="term" value="P:carbohydrate metabolic process"/>
    <property type="evidence" value="ECO:0007669"/>
    <property type="project" value="InterPro"/>
</dbReference>
<dbReference type="AlphaFoldDB" id="A0A550BTW7"/>
<feature type="domain" description="Glycosyl hydrolase family 95 catalytic" evidence="4">
    <location>
        <begin position="314"/>
        <end position="737"/>
    </location>
</feature>
<dbReference type="OrthoDB" id="2848340at2759"/>
<evidence type="ECO:0000259" key="4">
    <source>
        <dbReference type="Pfam" id="PF22124"/>
    </source>
</evidence>
<evidence type="ECO:0000313" key="5">
    <source>
        <dbReference type="EMBL" id="TRM55989.1"/>
    </source>
</evidence>
<dbReference type="PANTHER" id="PTHR31084">
    <property type="entry name" value="ALPHA-L-FUCOSIDASE 2"/>
    <property type="match status" value="1"/>
</dbReference>
<dbReference type="InterPro" id="IPR049053">
    <property type="entry name" value="AFCA-like_C"/>
</dbReference>
<dbReference type="GO" id="GO:0004560">
    <property type="term" value="F:alpha-L-fucosidase activity"/>
    <property type="evidence" value="ECO:0007669"/>
    <property type="project" value="InterPro"/>
</dbReference>
<keyword evidence="6" id="KW-1185">Reference proteome</keyword>
<dbReference type="Proteomes" id="UP000320762">
    <property type="component" value="Unassembled WGS sequence"/>
</dbReference>
<sequence length="841" mass="90958">MWTRWALILVCNLLAASQTSRGAPEGFPTSGNGLWYDAPGVYWGRDFLPVGNGFLAAMTPGGTSFEATQLNLESLWSGGPFQNLSYHGGNKETSDREATKQAMASIQDTIFSTGTATGTYVCSRSYAGAGYLLTSTDLTGEVSDYARWLDLDQAVARTLWTQGDTITNRTTFCSHPAKACVQHTASSASQTFTFAFSVAPEPELPSPNVTCLDDATLQVRGYAGAPGMLYEILFYASSASGAVSCAPAAPFNTSVDTANATLTVSSAADVTLLWVGDTEYSMDAGDAAHGFSFRGADPHEALAARLAALQTTAFDGLLETHVADANATLHTFALDLGQTPQLDVTTAALMQAYQTDDGNPYIEWLLFNFGRYLLWGSARGTLPANLQGKWGAGYSNAWGADANINIQMNLWSAEMTGLDVSQSMFDYMEKTWVPRGTQTAQNLYNIDEGWVTHNEMNIFGHTGMKLGDPQWANYPEANAWMMLHVWDHFDYTNDVSWWQAQGYPLLKSVAQFHLHRLVQDRYFNDSSLVTAPCNSPEQKAVTLGCAHAQQLVWQLFNAVDKGFEASGDTDAEFLDAIRTARDQMDKGIHIGSWGQLQEWKIDMDDPADVHRHLSHLIGLYPGYALASYDEEKRGSDVAYTKAHAAYTKAQVLDAAAVSLAHRGNGTGPDGDAGWEKVWRAAAWAQLGDADTFYHILTYAIATNFAENLFSVYNPGDADPIFQIDANLGHPAAVLNALIQAPDVATIKAPDVATYDDPLVTTLPHPLVITLLPALPAQWPSGSITGARVRGGMTVDMEWSGGELKSATITVGENIVPRDVQVVVGGEVVLEFTTAPGMVQSI</sequence>
<evidence type="ECO:0000256" key="1">
    <source>
        <dbReference type="SAM" id="SignalP"/>
    </source>
</evidence>
<dbReference type="Pfam" id="PF21307">
    <property type="entry name" value="Glyco_hydro_95_C"/>
    <property type="match status" value="1"/>
</dbReference>
<dbReference type="Gene3D" id="1.50.10.10">
    <property type="match status" value="1"/>
</dbReference>
<feature type="chain" id="PRO_5022035019" evidence="1">
    <location>
        <begin position="23"/>
        <end position="841"/>
    </location>
</feature>
<reference evidence="5 6" key="1">
    <citation type="journal article" date="2019" name="New Phytol.">
        <title>Comparative genomics reveals unique wood-decay strategies and fruiting body development in the Schizophyllaceae.</title>
        <authorList>
            <person name="Almasi E."/>
            <person name="Sahu N."/>
            <person name="Krizsan K."/>
            <person name="Balint B."/>
            <person name="Kovacs G.M."/>
            <person name="Kiss B."/>
            <person name="Cseklye J."/>
            <person name="Drula E."/>
            <person name="Henrissat B."/>
            <person name="Nagy I."/>
            <person name="Chovatia M."/>
            <person name="Adam C."/>
            <person name="LaButti K."/>
            <person name="Lipzen A."/>
            <person name="Riley R."/>
            <person name="Grigoriev I.V."/>
            <person name="Nagy L.G."/>
        </authorList>
    </citation>
    <scope>NUCLEOTIDE SEQUENCE [LARGE SCALE GENOMIC DNA]</scope>
    <source>
        <strain evidence="5 6">NL-1724</strain>
    </source>
</reference>
<feature type="domain" description="Alpha fucosidase A-like C-terminal" evidence="3">
    <location>
        <begin position="767"/>
        <end position="811"/>
    </location>
</feature>
<dbReference type="InterPro" id="IPR054363">
    <property type="entry name" value="GH95_cat"/>
</dbReference>
<accession>A0A550BTW7</accession>
<dbReference type="EMBL" id="VDMD01000083">
    <property type="protein sequence ID" value="TRM55989.1"/>
    <property type="molecule type" value="Genomic_DNA"/>
</dbReference>
<keyword evidence="5" id="KW-0378">Hydrolase</keyword>
<dbReference type="InterPro" id="IPR027414">
    <property type="entry name" value="GH95_N_dom"/>
</dbReference>
<evidence type="ECO:0000259" key="2">
    <source>
        <dbReference type="Pfam" id="PF14498"/>
    </source>
</evidence>
<dbReference type="SUPFAM" id="SSF48208">
    <property type="entry name" value="Six-hairpin glycosidases"/>
    <property type="match status" value="1"/>
</dbReference>
<protein>
    <submittedName>
        <fullName evidence="5">Glycoside hydrolase family 95 protein</fullName>
    </submittedName>
</protein>
<evidence type="ECO:0000313" key="6">
    <source>
        <dbReference type="Proteomes" id="UP000320762"/>
    </source>
</evidence>
<feature type="domain" description="Glycosyl hydrolase family 95 N-terminal" evidence="2">
    <location>
        <begin position="34"/>
        <end position="282"/>
    </location>
</feature>
<dbReference type="InterPro" id="IPR016518">
    <property type="entry name" value="Alpha-L-fucosidase"/>
</dbReference>
<proteinExistence type="predicted"/>
<dbReference type="InterPro" id="IPR008928">
    <property type="entry name" value="6-hairpin_glycosidase_sf"/>
</dbReference>
<keyword evidence="1" id="KW-0732">Signal</keyword>
<dbReference type="InterPro" id="IPR012341">
    <property type="entry name" value="6hp_glycosidase-like_sf"/>
</dbReference>
<evidence type="ECO:0000259" key="3">
    <source>
        <dbReference type="Pfam" id="PF21307"/>
    </source>
</evidence>
<dbReference type="PIRSF" id="PIRSF007663">
    <property type="entry name" value="UCP007663"/>
    <property type="match status" value="1"/>
</dbReference>
<organism evidence="5 6">
    <name type="scientific">Schizophyllum amplum</name>
    <dbReference type="NCBI Taxonomy" id="97359"/>
    <lineage>
        <taxon>Eukaryota</taxon>
        <taxon>Fungi</taxon>
        <taxon>Dikarya</taxon>
        <taxon>Basidiomycota</taxon>
        <taxon>Agaricomycotina</taxon>
        <taxon>Agaricomycetes</taxon>
        <taxon>Agaricomycetidae</taxon>
        <taxon>Agaricales</taxon>
        <taxon>Schizophyllaceae</taxon>
        <taxon>Schizophyllum</taxon>
    </lineage>
</organism>
<dbReference type="Pfam" id="PF14498">
    <property type="entry name" value="Glyco_hyd_65N_2"/>
    <property type="match status" value="1"/>
</dbReference>
<dbReference type="STRING" id="97359.A0A550BTW7"/>
<dbReference type="Pfam" id="PF22124">
    <property type="entry name" value="Glyco_hydro_95_cat"/>
    <property type="match status" value="1"/>
</dbReference>